<feature type="transmembrane region" description="Helical" evidence="6">
    <location>
        <begin position="85"/>
        <end position="105"/>
    </location>
</feature>
<feature type="transmembrane region" description="Helical" evidence="6">
    <location>
        <begin position="357"/>
        <end position="378"/>
    </location>
</feature>
<feature type="transmembrane region" description="Helical" evidence="6">
    <location>
        <begin position="385"/>
        <end position="403"/>
    </location>
</feature>
<feature type="transmembrane region" description="Helical" evidence="6">
    <location>
        <begin position="182"/>
        <end position="204"/>
    </location>
</feature>
<evidence type="ECO:0000256" key="1">
    <source>
        <dbReference type="ARBA" id="ARBA00004651"/>
    </source>
</evidence>
<dbReference type="HOGENOM" id="CLU_022017_2_1_9"/>
<evidence type="ECO:0000313" key="8">
    <source>
        <dbReference type="Proteomes" id="UP000006094"/>
    </source>
</evidence>
<dbReference type="PANTHER" id="PTHR30250:SF21">
    <property type="entry name" value="LIPID II FLIPPASE MURJ"/>
    <property type="match status" value="1"/>
</dbReference>
<evidence type="ECO:0000313" key="7">
    <source>
        <dbReference type="EMBL" id="AFS77989.1"/>
    </source>
</evidence>
<feature type="transmembrane region" description="Helical" evidence="6">
    <location>
        <begin position="6"/>
        <end position="30"/>
    </location>
</feature>
<evidence type="ECO:0000256" key="4">
    <source>
        <dbReference type="ARBA" id="ARBA00022989"/>
    </source>
</evidence>
<dbReference type="InterPro" id="IPR002797">
    <property type="entry name" value="Polysacc_synth"/>
</dbReference>
<feature type="transmembrane region" description="Helical" evidence="6">
    <location>
        <begin position="282"/>
        <end position="306"/>
    </location>
</feature>
<sequence>MSKRDLLYGTLILTIVNFLSRIMGFVYKIAISKHIGAEGVGLFQMISPVLMFTITITTAGIPIAISRLVSVHASNGRSIKKILRISFLLNLVLSVILSLIIFIFAETISHSILKNKDIYLSVLFLIPSIIIISLGSIFRGYFYGIKKVLPSGIAQLIEQFSKIAFVLYILTKITAVTPKVGVIICVIGIAVGELLGFLWMIISYKFTSSKETPVKKASLSYSTIFYDIFKISLPITLSRMLSVLLQLLNSILIPQRLVLAGYTYKQSIAIFGKSVGMTLPLIYLPFMVTSPLVVNIIPMLSELVALKKYREVRENIYIALRITFILSIPMTIFFAFFGEPIGLFLYGDKEVGTYLSVIGYGTIFMSLQHILSGILQGIGKERISTINNLVGNVFQVICAYFLLAKPGFGINGFFLSFILSALITTLLDYMVVCKSTNIKINLISYMIKPLVAAIFALLTTKLSYNYIGFLPCIFVGMFTYIFTLFIIKGIPKSIFKLIFRIKKS</sequence>
<evidence type="ECO:0000256" key="2">
    <source>
        <dbReference type="ARBA" id="ARBA00022475"/>
    </source>
</evidence>
<feature type="transmembrane region" description="Helical" evidence="6">
    <location>
        <begin position="442"/>
        <end position="460"/>
    </location>
</feature>
<feature type="transmembrane region" description="Helical" evidence="6">
    <location>
        <begin position="466"/>
        <end position="487"/>
    </location>
</feature>
<keyword evidence="5 6" id="KW-0472">Membrane</keyword>
<gene>
    <name evidence="7" type="ordered locus">Curi_c09730</name>
</gene>
<dbReference type="GO" id="GO:0015297">
    <property type="term" value="F:antiporter activity"/>
    <property type="evidence" value="ECO:0007669"/>
    <property type="project" value="InterPro"/>
</dbReference>
<evidence type="ECO:0000256" key="3">
    <source>
        <dbReference type="ARBA" id="ARBA00022692"/>
    </source>
</evidence>
<feature type="transmembrane region" description="Helical" evidence="6">
    <location>
        <begin position="409"/>
        <end position="430"/>
    </location>
</feature>
<keyword evidence="2" id="KW-1003">Cell membrane</keyword>
<evidence type="ECO:0000256" key="6">
    <source>
        <dbReference type="SAM" id="Phobius"/>
    </source>
</evidence>
<keyword evidence="4 6" id="KW-1133">Transmembrane helix</keyword>
<evidence type="ECO:0000256" key="5">
    <source>
        <dbReference type="ARBA" id="ARBA00023136"/>
    </source>
</evidence>
<accession>K0AXT0</accession>
<dbReference type="OrthoDB" id="9775950at2"/>
<dbReference type="GO" id="GO:0005886">
    <property type="term" value="C:plasma membrane"/>
    <property type="evidence" value="ECO:0007669"/>
    <property type="project" value="UniProtKB-SubCell"/>
</dbReference>
<dbReference type="RefSeq" id="WP_014967126.1">
    <property type="nucleotide sequence ID" value="NC_018664.1"/>
</dbReference>
<dbReference type="Proteomes" id="UP000006094">
    <property type="component" value="Chromosome"/>
</dbReference>
<proteinExistence type="predicted"/>
<name>K0AXT0_GOTA9</name>
<dbReference type="eggNOG" id="COG2244">
    <property type="taxonomic scope" value="Bacteria"/>
</dbReference>
<dbReference type="AlphaFoldDB" id="K0AXT0"/>
<reference evidence="7 8" key="1">
    <citation type="journal article" date="2012" name="PLoS ONE">
        <title>The purine-utilizing bacterium Clostridium acidurici 9a: a genome-guided metabolic reconsideration.</title>
        <authorList>
            <person name="Hartwich K."/>
            <person name="Poehlein A."/>
            <person name="Daniel R."/>
        </authorList>
    </citation>
    <scope>NUCLEOTIDE SEQUENCE [LARGE SCALE GENOMIC DNA]</scope>
    <source>
        <strain evidence="8">ATCC 7906 / DSM 604 / BCRC 14475 / CIP 104303 / KCTC 5404 / NCIMB 10678 / 9a</strain>
    </source>
</reference>
<organism evidence="7 8">
    <name type="scientific">Gottschalkia acidurici (strain ATCC 7906 / DSM 604 / BCRC 14475 / CIP 104303 / KCTC 5404 / NCIMB 10678 / 9a)</name>
    <name type="common">Clostridium acidurici</name>
    <dbReference type="NCBI Taxonomy" id="1128398"/>
    <lineage>
        <taxon>Bacteria</taxon>
        <taxon>Bacillati</taxon>
        <taxon>Bacillota</taxon>
        <taxon>Tissierellia</taxon>
        <taxon>Tissierellales</taxon>
        <taxon>Gottschalkiaceae</taxon>
        <taxon>Gottschalkia</taxon>
    </lineage>
</organism>
<dbReference type="GO" id="GO:0042910">
    <property type="term" value="F:xenobiotic transmembrane transporter activity"/>
    <property type="evidence" value="ECO:0007669"/>
    <property type="project" value="InterPro"/>
</dbReference>
<dbReference type="EMBL" id="CP003326">
    <property type="protein sequence ID" value="AFS77989.1"/>
    <property type="molecule type" value="Genomic_DNA"/>
</dbReference>
<feature type="transmembrane region" description="Helical" evidence="6">
    <location>
        <begin position="318"/>
        <end position="337"/>
    </location>
</feature>
<dbReference type="KEGG" id="cad:Curi_c09730"/>
<dbReference type="InterPro" id="IPR024923">
    <property type="entry name" value="PG_synth_SpoVB"/>
</dbReference>
<comment type="subcellular location">
    <subcellularLocation>
        <location evidence="1">Cell membrane</location>
        <topology evidence="1">Multi-pass membrane protein</topology>
    </subcellularLocation>
</comment>
<dbReference type="PIRSF" id="PIRSF038958">
    <property type="entry name" value="PG_synth_SpoVB"/>
    <property type="match status" value="1"/>
</dbReference>
<feature type="transmembrane region" description="Helical" evidence="6">
    <location>
        <begin position="42"/>
        <end position="65"/>
    </location>
</feature>
<dbReference type="Pfam" id="PF01943">
    <property type="entry name" value="Polysacc_synt"/>
    <property type="match status" value="1"/>
</dbReference>
<dbReference type="Pfam" id="PF01554">
    <property type="entry name" value="MatE"/>
    <property type="match status" value="1"/>
</dbReference>
<protein>
    <submittedName>
        <fullName evidence="7">Stage V sporulation protein B</fullName>
    </submittedName>
</protein>
<dbReference type="STRING" id="1128398.Curi_c09730"/>
<dbReference type="InterPro" id="IPR050833">
    <property type="entry name" value="Poly_Biosynth_Transport"/>
</dbReference>
<dbReference type="CDD" id="cd13124">
    <property type="entry name" value="MATE_SpoVB_like"/>
    <property type="match status" value="1"/>
</dbReference>
<keyword evidence="8" id="KW-1185">Reference proteome</keyword>
<feature type="transmembrane region" description="Helical" evidence="6">
    <location>
        <begin position="117"/>
        <end position="142"/>
    </location>
</feature>
<keyword evidence="3 6" id="KW-0812">Transmembrane</keyword>
<dbReference type="PANTHER" id="PTHR30250">
    <property type="entry name" value="PST FAMILY PREDICTED COLANIC ACID TRANSPORTER"/>
    <property type="match status" value="1"/>
</dbReference>
<dbReference type="InterPro" id="IPR002528">
    <property type="entry name" value="MATE_fam"/>
</dbReference>